<dbReference type="InterPro" id="IPR014729">
    <property type="entry name" value="Rossmann-like_a/b/a_fold"/>
</dbReference>
<protein>
    <recommendedName>
        <fullName evidence="2">Diphthine--ammonia ligase</fullName>
        <ecNumber evidence="1">6.3.1.14</ecNumber>
    </recommendedName>
    <alternativeName>
        <fullName evidence="3">Diphthamide synthase</fullName>
    </alternativeName>
    <alternativeName>
        <fullName evidence="4">Diphthamide synthetase</fullName>
    </alternativeName>
</protein>
<dbReference type="EC" id="6.3.1.14" evidence="1"/>
<dbReference type="KEGG" id="spaa:SPAPADRAFT_60556"/>
<reference evidence="7 8" key="1">
    <citation type="journal article" date="2011" name="Proc. Natl. Acad. Sci. U.S.A.">
        <title>Comparative genomics of xylose-fermenting fungi for enhanced biofuel production.</title>
        <authorList>
            <person name="Wohlbach D.J."/>
            <person name="Kuo A."/>
            <person name="Sato T.K."/>
            <person name="Potts K.M."/>
            <person name="Salamov A.A."/>
            <person name="LaButti K.M."/>
            <person name="Sun H."/>
            <person name="Clum A."/>
            <person name="Pangilinan J.L."/>
            <person name="Lindquist E.A."/>
            <person name="Lucas S."/>
            <person name="Lapidus A."/>
            <person name="Jin M."/>
            <person name="Gunawan C."/>
            <person name="Balan V."/>
            <person name="Dale B.E."/>
            <person name="Jeffries T.W."/>
            <person name="Zinkel R."/>
            <person name="Barry K.W."/>
            <person name="Grigoriev I.V."/>
            <person name="Gasch A.P."/>
        </authorList>
    </citation>
    <scope>NUCLEOTIDE SEQUENCE [LARGE SCALE GENOMIC DNA]</scope>
    <source>
        <strain evidence="8">NRRL Y-27907 / 11-Y1</strain>
    </source>
</reference>
<dbReference type="GO" id="GO:0017183">
    <property type="term" value="P:protein histidyl modification to diphthamide"/>
    <property type="evidence" value="ECO:0007669"/>
    <property type="project" value="TreeGrafter"/>
</dbReference>
<dbReference type="STRING" id="619300.G3ALH6"/>
<feature type="domain" description="Diphthamide synthase" evidence="6">
    <location>
        <begin position="40"/>
        <end position="123"/>
    </location>
</feature>
<keyword evidence="8" id="KW-1185">Reference proteome</keyword>
<organism evidence="8">
    <name type="scientific">Spathaspora passalidarum (strain NRRL Y-27907 / 11-Y1)</name>
    <dbReference type="NCBI Taxonomy" id="619300"/>
    <lineage>
        <taxon>Eukaryota</taxon>
        <taxon>Fungi</taxon>
        <taxon>Dikarya</taxon>
        <taxon>Ascomycota</taxon>
        <taxon>Saccharomycotina</taxon>
        <taxon>Pichiomycetes</taxon>
        <taxon>Debaryomycetaceae</taxon>
        <taxon>Spathaspora</taxon>
    </lineage>
</organism>
<dbReference type="InParanoid" id="G3ALH6"/>
<accession>G3ALH6</accession>
<evidence type="ECO:0000256" key="4">
    <source>
        <dbReference type="ARBA" id="ARBA00031552"/>
    </source>
</evidence>
<gene>
    <name evidence="7" type="ORF">SPAPADRAFT_60556</name>
</gene>
<evidence type="ECO:0000313" key="7">
    <source>
        <dbReference type="EMBL" id="EGW33219.1"/>
    </source>
</evidence>
<name>G3ALH6_SPAPN</name>
<evidence type="ECO:0000256" key="3">
    <source>
        <dbReference type="ARBA" id="ARBA00029814"/>
    </source>
</evidence>
<dbReference type="CDD" id="cd01994">
    <property type="entry name" value="AANH_PF0828-like"/>
    <property type="match status" value="1"/>
</dbReference>
<dbReference type="InterPro" id="IPR030662">
    <property type="entry name" value="DPH6/MJ0570"/>
</dbReference>
<dbReference type="Proteomes" id="UP000000709">
    <property type="component" value="Unassembled WGS sequence"/>
</dbReference>
<dbReference type="Pfam" id="PF01902">
    <property type="entry name" value="Diphthami_syn_2"/>
    <property type="match status" value="1"/>
</dbReference>
<evidence type="ECO:0000256" key="2">
    <source>
        <dbReference type="ARBA" id="ARBA00018426"/>
    </source>
</evidence>
<dbReference type="EMBL" id="GL996501">
    <property type="protein sequence ID" value="EGW33219.1"/>
    <property type="molecule type" value="Genomic_DNA"/>
</dbReference>
<dbReference type="GeneID" id="18873461"/>
<dbReference type="HOGENOM" id="CLU_2020848_0_0_1"/>
<dbReference type="RefSeq" id="XP_007374734.1">
    <property type="nucleotide sequence ID" value="XM_007374672.1"/>
</dbReference>
<dbReference type="GO" id="GO:0017178">
    <property type="term" value="F:diphthine-ammonia ligase activity"/>
    <property type="evidence" value="ECO:0007669"/>
    <property type="project" value="UniProtKB-EC"/>
</dbReference>
<dbReference type="eggNOG" id="KOG2316">
    <property type="taxonomic scope" value="Eukaryota"/>
</dbReference>
<dbReference type="OrthoDB" id="686384at2759"/>
<proteinExistence type="predicted"/>
<evidence type="ECO:0000313" key="8">
    <source>
        <dbReference type="Proteomes" id="UP000000709"/>
    </source>
</evidence>
<feature type="non-terminal residue" evidence="7">
    <location>
        <position position="123"/>
    </location>
</feature>
<dbReference type="OMA" id="LMREMCV"/>
<dbReference type="InterPro" id="IPR002761">
    <property type="entry name" value="Diphthami_syn_dom"/>
</dbReference>
<evidence type="ECO:0000256" key="1">
    <source>
        <dbReference type="ARBA" id="ARBA00012089"/>
    </source>
</evidence>
<dbReference type="AlphaFoldDB" id="G3ALH6"/>
<dbReference type="FunFam" id="3.40.50.620:FF:000145">
    <property type="entry name" value="ATP-binding domain containing protein"/>
    <property type="match status" value="1"/>
</dbReference>
<dbReference type="SUPFAM" id="SSF52402">
    <property type="entry name" value="Adenine nucleotide alpha hydrolases-like"/>
    <property type="match status" value="1"/>
</dbReference>
<dbReference type="Gene3D" id="3.40.50.620">
    <property type="entry name" value="HUPs"/>
    <property type="match status" value="1"/>
</dbReference>
<dbReference type="PANTHER" id="PTHR12196:SF2">
    <property type="entry name" value="DIPHTHINE--AMMONIA LIGASE"/>
    <property type="match status" value="1"/>
</dbReference>
<dbReference type="NCBIfam" id="TIGR00290">
    <property type="entry name" value="MJ0570_dom"/>
    <property type="match status" value="1"/>
</dbReference>
<dbReference type="PANTHER" id="PTHR12196">
    <property type="entry name" value="DOMAIN OF UNKNOWN FUNCTION 71 DUF71 -CONTAINING PROTEIN"/>
    <property type="match status" value="1"/>
</dbReference>
<evidence type="ECO:0000256" key="5">
    <source>
        <dbReference type="ARBA" id="ARBA00048108"/>
    </source>
</evidence>
<evidence type="ECO:0000259" key="6">
    <source>
        <dbReference type="Pfam" id="PF01902"/>
    </source>
</evidence>
<comment type="catalytic activity">
    <reaction evidence="5">
        <text>diphthine-[translation elongation factor 2] + NH4(+) + ATP = diphthamide-[translation elongation factor 2] + AMP + diphosphate + H(+)</text>
        <dbReference type="Rhea" id="RHEA:19753"/>
        <dbReference type="Rhea" id="RHEA-COMP:10172"/>
        <dbReference type="Rhea" id="RHEA-COMP:10174"/>
        <dbReference type="ChEBI" id="CHEBI:15378"/>
        <dbReference type="ChEBI" id="CHEBI:16692"/>
        <dbReference type="ChEBI" id="CHEBI:28938"/>
        <dbReference type="ChEBI" id="CHEBI:30616"/>
        <dbReference type="ChEBI" id="CHEBI:33019"/>
        <dbReference type="ChEBI" id="CHEBI:82696"/>
        <dbReference type="ChEBI" id="CHEBI:456215"/>
        <dbReference type="EC" id="6.3.1.14"/>
    </reaction>
</comment>
<sequence>MFQTVGHDIIEYYSQCLDVPLYRQAITGNSANQNLEYSPTDNDEIEDLFLLLSNIKQQHPEIEGVSCGAILSHYQRTRVENVCERLGLTSLTYLWQRGQDELMREMCVAQMDARIIKVAAIGL</sequence>